<evidence type="ECO:0000313" key="1">
    <source>
        <dbReference type="EMBL" id="KHO00524.1"/>
    </source>
</evidence>
<gene>
    <name evidence="1" type="ORF">MAM_01302</name>
</gene>
<dbReference type="RefSeq" id="XP_040681589.1">
    <property type="nucleotide sequence ID" value="XM_040820101.1"/>
</dbReference>
<accession>A0A0B2X2L0</accession>
<proteinExistence type="predicted"/>
<protein>
    <submittedName>
        <fullName evidence="1">Uncharacterized protein</fullName>
    </submittedName>
</protein>
<organism evidence="1 2">
    <name type="scientific">Metarhizium album (strain ARSEF 1941)</name>
    <dbReference type="NCBI Taxonomy" id="1081103"/>
    <lineage>
        <taxon>Eukaryota</taxon>
        <taxon>Fungi</taxon>
        <taxon>Dikarya</taxon>
        <taxon>Ascomycota</taxon>
        <taxon>Pezizomycotina</taxon>
        <taxon>Sordariomycetes</taxon>
        <taxon>Hypocreomycetidae</taxon>
        <taxon>Hypocreales</taxon>
        <taxon>Clavicipitaceae</taxon>
        <taxon>Metarhizium</taxon>
    </lineage>
</organism>
<dbReference type="EMBL" id="AZHE01000002">
    <property type="protein sequence ID" value="KHO00524.1"/>
    <property type="molecule type" value="Genomic_DNA"/>
</dbReference>
<evidence type="ECO:0000313" key="2">
    <source>
        <dbReference type="Proteomes" id="UP000030816"/>
    </source>
</evidence>
<name>A0A0B2X2L0_METAS</name>
<dbReference type="HOGENOM" id="CLU_1283508_0_0_1"/>
<comment type="caution">
    <text evidence="1">The sequence shown here is derived from an EMBL/GenBank/DDBJ whole genome shotgun (WGS) entry which is preliminary data.</text>
</comment>
<reference evidence="1 2" key="1">
    <citation type="journal article" date="2014" name="Proc. Natl. Acad. Sci. U.S.A.">
        <title>Trajectory and genomic determinants of fungal-pathogen speciation and host adaptation.</title>
        <authorList>
            <person name="Hu X."/>
            <person name="Xiao G."/>
            <person name="Zheng P."/>
            <person name="Shang Y."/>
            <person name="Su Y."/>
            <person name="Zhang X."/>
            <person name="Liu X."/>
            <person name="Zhan S."/>
            <person name="St Leger R.J."/>
            <person name="Wang C."/>
        </authorList>
    </citation>
    <scope>NUCLEOTIDE SEQUENCE [LARGE SCALE GENOMIC DNA]</scope>
    <source>
        <strain evidence="1 2">ARSEF 1941</strain>
    </source>
</reference>
<dbReference type="GeneID" id="63735757"/>
<keyword evidence="2" id="KW-1185">Reference proteome</keyword>
<dbReference type="Proteomes" id="UP000030816">
    <property type="component" value="Unassembled WGS sequence"/>
</dbReference>
<dbReference type="AlphaFoldDB" id="A0A0B2X2L0"/>
<sequence length="215" mass="22802">MADHTEHVATVRLGKAIAREILSLDKAIKDGDGNAEAVHKENIAGLYVALKGCNVGHNAPKVKQTLEQVIKLFREPVARDPKAQKKQQSKMIGTLTRMEPFLNAAVGAKVVGGAVLGVGAGACIAALSMFAADHPIPFIGGSVRNLNALDIKSVDGNNTTHLIDTDNDGLLDCQYTTNDQMGWVTEGCHPITPINGVEDVVSDIFHGITAFLSNL</sequence>